<dbReference type="EMBL" id="JAATJS010000001">
    <property type="protein sequence ID" value="NIX75394.1"/>
    <property type="molecule type" value="Genomic_DNA"/>
</dbReference>
<organism evidence="1 2">
    <name type="scientific">Microvirga terricola</name>
    <dbReference type="NCBI Taxonomy" id="2719797"/>
    <lineage>
        <taxon>Bacteria</taxon>
        <taxon>Pseudomonadati</taxon>
        <taxon>Pseudomonadota</taxon>
        <taxon>Alphaproteobacteria</taxon>
        <taxon>Hyphomicrobiales</taxon>
        <taxon>Methylobacteriaceae</taxon>
        <taxon>Microvirga</taxon>
    </lineage>
</organism>
<protein>
    <submittedName>
        <fullName evidence="1">Phage virion morphogenesis protein</fullName>
    </submittedName>
</protein>
<dbReference type="RefSeq" id="WP_167671280.1">
    <property type="nucleotide sequence ID" value="NZ_JAATJS010000001.1"/>
</dbReference>
<name>A0ABX0V868_9HYPH</name>
<gene>
    <name evidence="1" type="ORF">HB375_02050</name>
</gene>
<dbReference type="NCBIfam" id="TIGR01635">
    <property type="entry name" value="tail_comp_S"/>
    <property type="match status" value="1"/>
</dbReference>
<accession>A0ABX0V868</accession>
<sequence>MTGITLETKIDAKAAIVAFRKVQRRVADMTPLMRAIGTGLVENTHTRFERAQDPQGRAWKPVSPTYALGKRGPGILRESAMRGGLMGSITFRASAQSVAVGSNKVYAAVHQLGGTISAKGSHLVFPMGNRMVFAKSVTIPARPFLGIGREDEETILEVLETALDPDKGL</sequence>
<dbReference type="Pfam" id="PF05069">
    <property type="entry name" value="Phage_tail_S"/>
    <property type="match status" value="1"/>
</dbReference>
<dbReference type="InterPro" id="IPR006522">
    <property type="entry name" value="Phage_virion_morphogenesis"/>
</dbReference>
<reference evidence="1 2" key="1">
    <citation type="submission" date="2020-03" db="EMBL/GenBank/DDBJ databases">
        <title>The genome sequence of Microvirga sp. c23x22.</title>
        <authorList>
            <person name="Zhang X."/>
        </authorList>
    </citation>
    <scope>NUCLEOTIDE SEQUENCE [LARGE SCALE GENOMIC DNA]</scope>
    <source>
        <strain evidence="2">c23x22</strain>
    </source>
</reference>
<comment type="caution">
    <text evidence="1">The sequence shown here is derived from an EMBL/GenBank/DDBJ whole genome shotgun (WGS) entry which is preliminary data.</text>
</comment>
<evidence type="ECO:0000313" key="1">
    <source>
        <dbReference type="EMBL" id="NIX75394.1"/>
    </source>
</evidence>
<dbReference type="Proteomes" id="UP000707352">
    <property type="component" value="Unassembled WGS sequence"/>
</dbReference>
<proteinExistence type="predicted"/>
<keyword evidence="2" id="KW-1185">Reference proteome</keyword>
<evidence type="ECO:0000313" key="2">
    <source>
        <dbReference type="Proteomes" id="UP000707352"/>
    </source>
</evidence>